<dbReference type="EMBL" id="JALXKZ020000013">
    <property type="protein sequence ID" value="MCV7629083.1"/>
    <property type="molecule type" value="Genomic_DNA"/>
</dbReference>
<evidence type="ECO:0000256" key="3">
    <source>
        <dbReference type="ARBA" id="ARBA00023163"/>
    </source>
</evidence>
<dbReference type="Pfam" id="PF00440">
    <property type="entry name" value="TetR_N"/>
    <property type="match status" value="1"/>
</dbReference>
<organism evidence="6 7">
    <name type="scientific">Micrococcus luteus</name>
    <name type="common">Micrococcus lysodeikticus</name>
    <dbReference type="NCBI Taxonomy" id="1270"/>
    <lineage>
        <taxon>Bacteria</taxon>
        <taxon>Bacillati</taxon>
        <taxon>Actinomycetota</taxon>
        <taxon>Actinomycetes</taxon>
        <taxon>Micrococcales</taxon>
        <taxon>Micrococcaceae</taxon>
        <taxon>Micrococcus</taxon>
    </lineage>
</organism>
<keyword evidence="1" id="KW-0805">Transcription regulation</keyword>
<protein>
    <submittedName>
        <fullName evidence="6">TetR/AcrR family transcriptional regulator</fullName>
    </submittedName>
</protein>
<dbReference type="PROSITE" id="PS01081">
    <property type="entry name" value="HTH_TETR_1"/>
    <property type="match status" value="1"/>
</dbReference>
<sequence length="201" mass="22016">MNTSLPFDQDDLSSPARLRLAALELYAERGVEMASVREIAQRAGVAPGLVRHHFGSKAGLTRAVDDDVLRLIATTLDEVPLVGSPQEVSAARDAAFADLLAEYPVVGAYVRRSLLEAGGGTESLLERLVDLTTEQTERLRRSGFAPRRSMPTSVFGTVIRQMGHLMVDPSADRIWRRISETQEDAAEQASPRVRLVVDPPR</sequence>
<dbReference type="SUPFAM" id="SSF46689">
    <property type="entry name" value="Homeodomain-like"/>
    <property type="match status" value="1"/>
</dbReference>
<dbReference type="PANTHER" id="PTHR30055:SF234">
    <property type="entry name" value="HTH-TYPE TRANSCRIPTIONAL REGULATOR BETI"/>
    <property type="match status" value="1"/>
</dbReference>
<dbReference type="Proteomes" id="UP001205867">
    <property type="component" value="Unassembled WGS sequence"/>
</dbReference>
<reference evidence="6" key="1">
    <citation type="submission" date="2023-06" db="EMBL/GenBank/DDBJ databases">
        <title>lsaBGC provides a comprehensive framework for evolutionary analysis of biosynthetic gene clusters within focal taxa.</title>
        <authorList>
            <person name="Salamzade R."/>
            <person name="Sandstrom S."/>
            <person name="Kalan L.R."/>
        </authorList>
    </citation>
    <scope>NUCLEOTIDE SEQUENCE</scope>
    <source>
        <strain evidence="6">P3-SID899</strain>
    </source>
</reference>
<keyword evidence="2 4" id="KW-0238">DNA-binding</keyword>
<dbReference type="GO" id="GO:0000976">
    <property type="term" value="F:transcription cis-regulatory region binding"/>
    <property type="evidence" value="ECO:0007669"/>
    <property type="project" value="TreeGrafter"/>
</dbReference>
<dbReference type="AlphaFoldDB" id="A0AAP3ALU7"/>
<keyword evidence="3" id="KW-0804">Transcription</keyword>
<evidence type="ECO:0000259" key="5">
    <source>
        <dbReference type="PROSITE" id="PS50977"/>
    </source>
</evidence>
<gene>
    <name evidence="6" type="ORF">M3A82_006990</name>
</gene>
<dbReference type="PRINTS" id="PR00455">
    <property type="entry name" value="HTHTETR"/>
</dbReference>
<proteinExistence type="predicted"/>
<comment type="caution">
    <text evidence="6">The sequence shown here is derived from an EMBL/GenBank/DDBJ whole genome shotgun (WGS) entry which is preliminary data.</text>
</comment>
<name>A0AAP3ALU7_MICLU</name>
<evidence type="ECO:0000313" key="7">
    <source>
        <dbReference type="Proteomes" id="UP001205867"/>
    </source>
</evidence>
<dbReference type="InterPro" id="IPR009057">
    <property type="entry name" value="Homeodomain-like_sf"/>
</dbReference>
<evidence type="ECO:0000256" key="2">
    <source>
        <dbReference type="ARBA" id="ARBA00023125"/>
    </source>
</evidence>
<dbReference type="PANTHER" id="PTHR30055">
    <property type="entry name" value="HTH-TYPE TRANSCRIPTIONAL REGULATOR RUTR"/>
    <property type="match status" value="1"/>
</dbReference>
<dbReference type="InterPro" id="IPR001647">
    <property type="entry name" value="HTH_TetR"/>
</dbReference>
<dbReference type="InterPro" id="IPR050109">
    <property type="entry name" value="HTH-type_TetR-like_transc_reg"/>
</dbReference>
<dbReference type="GO" id="GO:0003700">
    <property type="term" value="F:DNA-binding transcription factor activity"/>
    <property type="evidence" value="ECO:0007669"/>
    <property type="project" value="TreeGrafter"/>
</dbReference>
<evidence type="ECO:0000313" key="6">
    <source>
        <dbReference type="EMBL" id="MCV7629083.1"/>
    </source>
</evidence>
<evidence type="ECO:0000256" key="4">
    <source>
        <dbReference type="PROSITE-ProRule" id="PRU00335"/>
    </source>
</evidence>
<feature type="domain" description="HTH tetR-type" evidence="5">
    <location>
        <begin position="12"/>
        <end position="72"/>
    </location>
</feature>
<dbReference type="Gene3D" id="1.10.357.10">
    <property type="entry name" value="Tetracycline Repressor, domain 2"/>
    <property type="match status" value="1"/>
</dbReference>
<dbReference type="PROSITE" id="PS50977">
    <property type="entry name" value="HTH_TETR_2"/>
    <property type="match status" value="1"/>
</dbReference>
<accession>A0AAP3ALU7</accession>
<evidence type="ECO:0000256" key="1">
    <source>
        <dbReference type="ARBA" id="ARBA00023015"/>
    </source>
</evidence>
<dbReference type="InterPro" id="IPR023772">
    <property type="entry name" value="DNA-bd_HTH_TetR-type_CS"/>
</dbReference>
<feature type="DNA-binding region" description="H-T-H motif" evidence="4">
    <location>
        <begin position="35"/>
        <end position="54"/>
    </location>
</feature>